<proteinExistence type="predicted"/>
<dbReference type="AlphaFoldDB" id="A0AAW0H4K6"/>
<name>A0AAW0H4K6_MYOGA</name>
<keyword evidence="4" id="KW-1185">Reference proteome</keyword>
<dbReference type="EMBL" id="JBBHLL010001096">
    <property type="protein sequence ID" value="KAK7796621.1"/>
    <property type="molecule type" value="Genomic_DNA"/>
</dbReference>
<comment type="caution">
    <text evidence="2">The sequence shown here is derived from an EMBL/GenBank/DDBJ whole genome shotgun (WGS) entry which is preliminary data.</text>
</comment>
<accession>A0AAW0H4K6</accession>
<dbReference type="EMBL" id="JBBHLL010001094">
    <property type="protein sequence ID" value="KAK7796628.1"/>
    <property type="molecule type" value="Genomic_DNA"/>
</dbReference>
<evidence type="ECO:0000313" key="4">
    <source>
        <dbReference type="Proteomes" id="UP001488838"/>
    </source>
</evidence>
<evidence type="ECO:0000313" key="2">
    <source>
        <dbReference type="EMBL" id="KAK7796621.1"/>
    </source>
</evidence>
<sequence length="279" mass="31071">MDWVRITTKPNGNHERAQREHSLSLTLQSSHMRSPKQQDVICQLEKRGGKQALGCSGAEAEQEPDHAFTSSFAPTTAASPLGYTHQDNTGTLSLLIHAEVESTVHATNADQANCYTDKFQNACETKSRQRRVRAQKNANVVRSGRPGNTVARYHLMQTRRIFIIPGTTLSTVNSTTSTKSTKPSVARAGAKQVPPTVFVEDRKFLTLSPLFCASPLKPAAGNERVGRQKLLHLHLCPLQTKQQKQKKPVFVSFVERRNKMIKSLRHTVRLQDIETPISN</sequence>
<evidence type="ECO:0000256" key="1">
    <source>
        <dbReference type="SAM" id="MobiDB-lite"/>
    </source>
</evidence>
<evidence type="ECO:0000313" key="3">
    <source>
        <dbReference type="EMBL" id="KAK7796628.1"/>
    </source>
</evidence>
<organism evidence="2 4">
    <name type="scientific">Myodes glareolus</name>
    <name type="common">Bank vole</name>
    <name type="synonym">Clethrionomys glareolus</name>
    <dbReference type="NCBI Taxonomy" id="447135"/>
    <lineage>
        <taxon>Eukaryota</taxon>
        <taxon>Metazoa</taxon>
        <taxon>Chordata</taxon>
        <taxon>Craniata</taxon>
        <taxon>Vertebrata</taxon>
        <taxon>Euteleostomi</taxon>
        <taxon>Mammalia</taxon>
        <taxon>Eutheria</taxon>
        <taxon>Euarchontoglires</taxon>
        <taxon>Glires</taxon>
        <taxon>Rodentia</taxon>
        <taxon>Myomorpha</taxon>
        <taxon>Muroidea</taxon>
        <taxon>Cricetidae</taxon>
        <taxon>Arvicolinae</taxon>
        <taxon>Myodes</taxon>
    </lineage>
</organism>
<reference evidence="2 4" key="1">
    <citation type="journal article" date="2023" name="bioRxiv">
        <title>Conserved and derived expression patterns and positive selection on dental genes reveal complex evolutionary context of ever-growing rodent molars.</title>
        <authorList>
            <person name="Calamari Z.T."/>
            <person name="Song A."/>
            <person name="Cohen E."/>
            <person name="Akter M."/>
            <person name="Roy R.D."/>
            <person name="Hallikas O."/>
            <person name="Christensen M.M."/>
            <person name="Li P."/>
            <person name="Marangoni P."/>
            <person name="Jernvall J."/>
            <person name="Klein O.D."/>
        </authorList>
    </citation>
    <scope>NUCLEOTIDE SEQUENCE [LARGE SCALE GENOMIC DNA]</scope>
    <source>
        <strain evidence="2">V071</strain>
    </source>
</reference>
<feature type="region of interest" description="Disordered" evidence="1">
    <location>
        <begin position="1"/>
        <end position="20"/>
    </location>
</feature>
<protein>
    <submittedName>
        <fullName evidence="2">Uncharacterized protein</fullName>
    </submittedName>
</protein>
<reference evidence="2" key="2">
    <citation type="submission" date="2024-03" db="EMBL/GenBank/DDBJ databases">
        <authorList>
            <person name="Calamari Z.T."/>
        </authorList>
    </citation>
    <scope>NUCLEOTIDE SEQUENCE</scope>
    <source>
        <strain evidence="2">V071</strain>
        <tissue evidence="2">Muscle</tissue>
    </source>
</reference>
<dbReference type="Proteomes" id="UP001488838">
    <property type="component" value="Unassembled WGS sequence"/>
</dbReference>
<gene>
    <name evidence="3" type="ORF">U0070_001482</name>
    <name evidence="2" type="ORF">U0070_019111</name>
</gene>